<evidence type="ECO:0000256" key="2">
    <source>
        <dbReference type="ARBA" id="ARBA00009592"/>
    </source>
</evidence>
<proteinExistence type="inferred from homology"/>
<evidence type="ECO:0000256" key="4">
    <source>
        <dbReference type="ARBA" id="ARBA00022614"/>
    </source>
</evidence>
<keyword evidence="4" id="KW-0433">Leucine-rich repeat</keyword>
<name>A0A8T1RLB7_CARIL</name>
<evidence type="ECO:0000256" key="10">
    <source>
        <dbReference type="ARBA" id="ARBA00023180"/>
    </source>
</evidence>
<dbReference type="PANTHER" id="PTHR48062:SF52">
    <property type="entry name" value="RECEPTOR-LIKE PROTEIN 8-RELATED"/>
    <property type="match status" value="1"/>
</dbReference>
<keyword evidence="5 12" id="KW-0812">Transmembrane</keyword>
<dbReference type="Pfam" id="PF00560">
    <property type="entry name" value="LRR_1"/>
    <property type="match status" value="6"/>
</dbReference>
<reference evidence="13" key="1">
    <citation type="submission" date="2020-12" db="EMBL/GenBank/DDBJ databases">
        <title>WGS assembly of Carya illinoinensis cv. Pawnee.</title>
        <authorList>
            <person name="Platts A."/>
            <person name="Shu S."/>
            <person name="Wright S."/>
            <person name="Barry K."/>
            <person name="Edger P."/>
            <person name="Pires J.C."/>
            <person name="Schmutz J."/>
        </authorList>
    </citation>
    <scope>NUCLEOTIDE SEQUENCE</scope>
    <source>
        <tissue evidence="13">Leaf</tissue>
    </source>
</reference>
<evidence type="ECO:0000256" key="9">
    <source>
        <dbReference type="ARBA" id="ARBA00023136"/>
    </source>
</evidence>
<keyword evidence="8 12" id="KW-1133">Transmembrane helix</keyword>
<gene>
    <name evidence="13" type="ORF">CIPAW_01G103300</name>
</gene>
<keyword evidence="7" id="KW-0677">Repeat</keyword>
<dbReference type="PROSITE" id="PS51450">
    <property type="entry name" value="LRR"/>
    <property type="match status" value="1"/>
</dbReference>
<evidence type="ECO:0000256" key="7">
    <source>
        <dbReference type="ARBA" id="ARBA00022737"/>
    </source>
</evidence>
<comment type="similarity">
    <text evidence="2">Belongs to the RLP family.</text>
</comment>
<dbReference type="InterPro" id="IPR001611">
    <property type="entry name" value="Leu-rich_rpt"/>
</dbReference>
<keyword evidence="3" id="KW-1003">Cell membrane</keyword>
<protein>
    <submittedName>
        <fullName evidence="13">Uncharacterized protein</fullName>
    </submittedName>
</protein>
<dbReference type="InterPro" id="IPR003591">
    <property type="entry name" value="Leu-rich_rpt_typical-subtyp"/>
</dbReference>
<keyword evidence="9 12" id="KW-0472">Membrane</keyword>
<dbReference type="GO" id="GO:0005886">
    <property type="term" value="C:plasma membrane"/>
    <property type="evidence" value="ECO:0007669"/>
    <property type="project" value="UniProtKB-SubCell"/>
</dbReference>
<dbReference type="FunFam" id="3.80.10.10:FF:000213">
    <property type="entry name" value="Tyrosine-sulfated glycopeptide receptor 1"/>
    <property type="match status" value="1"/>
</dbReference>
<dbReference type="FunFam" id="3.80.10.10:FF:000383">
    <property type="entry name" value="Leucine-rich repeat receptor protein kinase EMS1"/>
    <property type="match status" value="2"/>
</dbReference>
<dbReference type="PANTHER" id="PTHR48062">
    <property type="entry name" value="RECEPTOR-LIKE PROTEIN 14"/>
    <property type="match status" value="1"/>
</dbReference>
<dbReference type="GO" id="GO:0012505">
    <property type="term" value="C:endomembrane system"/>
    <property type="evidence" value="ECO:0007669"/>
    <property type="project" value="UniProtKB-SubCell"/>
</dbReference>
<keyword evidence="14" id="KW-1185">Reference proteome</keyword>
<keyword evidence="10" id="KW-0325">Glycoprotein</keyword>
<accession>A0A8T1RLB7</accession>
<dbReference type="Proteomes" id="UP000811609">
    <property type="component" value="Chromosome 1"/>
</dbReference>
<dbReference type="InterPro" id="IPR051502">
    <property type="entry name" value="RLP_Defense_Trigger"/>
</dbReference>
<dbReference type="SMART" id="SM00369">
    <property type="entry name" value="LRR_TYP"/>
    <property type="match status" value="8"/>
</dbReference>
<evidence type="ECO:0000256" key="5">
    <source>
        <dbReference type="ARBA" id="ARBA00022692"/>
    </source>
</evidence>
<evidence type="ECO:0000256" key="3">
    <source>
        <dbReference type="ARBA" id="ARBA00022475"/>
    </source>
</evidence>
<evidence type="ECO:0000256" key="12">
    <source>
        <dbReference type="SAM" id="Phobius"/>
    </source>
</evidence>
<dbReference type="FunFam" id="3.80.10.10:FF:001678">
    <property type="entry name" value="Calmodulin-binding receptor kinase CaMRLK"/>
    <property type="match status" value="1"/>
</dbReference>
<organism evidence="13 14">
    <name type="scientific">Carya illinoinensis</name>
    <name type="common">Pecan</name>
    <dbReference type="NCBI Taxonomy" id="32201"/>
    <lineage>
        <taxon>Eukaryota</taxon>
        <taxon>Viridiplantae</taxon>
        <taxon>Streptophyta</taxon>
        <taxon>Embryophyta</taxon>
        <taxon>Tracheophyta</taxon>
        <taxon>Spermatophyta</taxon>
        <taxon>Magnoliopsida</taxon>
        <taxon>eudicotyledons</taxon>
        <taxon>Gunneridae</taxon>
        <taxon>Pentapetalae</taxon>
        <taxon>rosids</taxon>
        <taxon>fabids</taxon>
        <taxon>Fagales</taxon>
        <taxon>Juglandaceae</taxon>
        <taxon>Carya</taxon>
    </lineage>
</organism>
<evidence type="ECO:0000313" key="14">
    <source>
        <dbReference type="Proteomes" id="UP000811609"/>
    </source>
</evidence>
<feature type="transmembrane region" description="Helical" evidence="12">
    <location>
        <begin position="773"/>
        <end position="797"/>
    </location>
</feature>
<evidence type="ECO:0000256" key="1">
    <source>
        <dbReference type="ARBA" id="ARBA00004236"/>
    </source>
</evidence>
<evidence type="ECO:0000256" key="6">
    <source>
        <dbReference type="ARBA" id="ARBA00022729"/>
    </source>
</evidence>
<comment type="subcellular location">
    <subcellularLocation>
        <location evidence="1">Cell membrane</location>
    </subcellularLocation>
    <subcellularLocation>
        <location evidence="11">Endomembrane system</location>
        <topology evidence="11">Single-pass membrane protein</topology>
    </subcellularLocation>
</comment>
<evidence type="ECO:0000256" key="8">
    <source>
        <dbReference type="ARBA" id="ARBA00022989"/>
    </source>
</evidence>
<dbReference type="Pfam" id="PF13855">
    <property type="entry name" value="LRR_8"/>
    <property type="match status" value="2"/>
</dbReference>
<keyword evidence="6" id="KW-0732">Signal</keyword>
<evidence type="ECO:0000313" key="13">
    <source>
        <dbReference type="EMBL" id="KAG6667469.1"/>
    </source>
</evidence>
<dbReference type="AlphaFoldDB" id="A0A8T1RLB7"/>
<comment type="caution">
    <text evidence="13">The sequence shown here is derived from an EMBL/GenBank/DDBJ whole genome shotgun (WGS) entry which is preliminary data.</text>
</comment>
<evidence type="ECO:0000256" key="11">
    <source>
        <dbReference type="ARBA" id="ARBA00037847"/>
    </source>
</evidence>
<dbReference type="EMBL" id="CM031809">
    <property type="protein sequence ID" value="KAG6667469.1"/>
    <property type="molecule type" value="Genomic_DNA"/>
</dbReference>
<sequence>MQRLACDNVLVTLSNLEVLILQSNNLGGQLPIQDHDSDNLDTISLVDLVNCSRLKILDVSKNFFTGSISPSIGELISLKVLSLSSNELNGTLPTQELCTLKKLEELDLSHNQFEGILPLCMNNMMSLRLLDISENQLNGNVSSYVEASPKSLEYIDFSYNQFQGRFSIRLFANHSKLEVIRFINRNNKLEIETENSLGWAPLFQLKVLELSNCSLNTLSGNVLEFLLNQHELEVVDLSQNKLEGNIPNWLVANNTRLQILDLQGNSFVGHLHWQLYHYMHISWIDVSENHLNGKLQEDIGRIFPNARYLNLSHNSFEGSLPSSINDMIYLEVLDFSFNNFSGEVSKELVTSCTYLKIVNLGYNNLHGEIFLEQFKSPFFEFLQLNDNQFTSIVSILNTSSLLYMDISNNNISGTIPRWMGNMTYLWTLVMANNFFYDQIPCELSAQSTIDFSHNLVSGPLPSCLNLPRLKHLFFQGNKLTGAIPKALFNSSSLLTLDIRGNNFSGSIPNEIRELYNLKVLLLGGNHFSGIISDQLCWLRMISIIDLSKNAFSGTIPRCFSNIYFGKIAAVNSSFFPRKTDSVWLGKGTYSYKRVVEKHVEYYDYREYADVEVKVEFVTKYRSLSYEGSVLAYMSGLDLSCNKLTGGIPQELGKISSMHALNLSYNQLTGSIPKTFSNMSLLESLDLSHNSLSGEIPSLLIGLNFLEVFNVAYNNLSGKVPDFKAQFGTFEKSSYEGNIFLCGPPLQKSCAIVDTQASTQSSVVSGNKWYEADLVVFLTSFSVTYIIFFFSVISIFYINPYWQQKCLNLIEDFLYFCNCL</sequence>